<dbReference type="PANTHER" id="PTHR11220">
    <property type="entry name" value="HEME-BINDING PROTEIN-RELATED"/>
    <property type="match status" value="1"/>
</dbReference>
<protein>
    <submittedName>
        <fullName evidence="2">Uncharacterized protein</fullName>
    </submittedName>
</protein>
<evidence type="ECO:0000313" key="3">
    <source>
        <dbReference type="Proteomes" id="UP001187531"/>
    </source>
</evidence>
<dbReference type="PANTHER" id="PTHR11220:SF1">
    <property type="entry name" value="HEME-BINDING PROTEIN 2"/>
    <property type="match status" value="1"/>
</dbReference>
<dbReference type="Pfam" id="PF04832">
    <property type="entry name" value="SOUL"/>
    <property type="match status" value="1"/>
</dbReference>
<dbReference type="Proteomes" id="UP001187531">
    <property type="component" value="Unassembled WGS sequence"/>
</dbReference>
<evidence type="ECO:0000256" key="1">
    <source>
        <dbReference type="ARBA" id="ARBA00009817"/>
    </source>
</evidence>
<comment type="similarity">
    <text evidence="1">Belongs to the HEBP family.</text>
</comment>
<dbReference type="SUPFAM" id="SSF55136">
    <property type="entry name" value="Probable bacterial effector-binding domain"/>
    <property type="match status" value="1"/>
</dbReference>
<dbReference type="AlphaFoldDB" id="A0AA88I667"/>
<accession>A0AA88I667</accession>
<dbReference type="GO" id="GO:0020037">
    <property type="term" value="F:heme binding"/>
    <property type="evidence" value="ECO:0007669"/>
    <property type="project" value="TreeGrafter"/>
</dbReference>
<evidence type="ECO:0000313" key="2">
    <source>
        <dbReference type="EMBL" id="KAK2722013.1"/>
    </source>
</evidence>
<gene>
    <name evidence="2" type="ORF">QYM36_002538</name>
</gene>
<dbReference type="Gene3D" id="3.20.80.10">
    <property type="entry name" value="Regulatory factor, effector binding domain"/>
    <property type="match status" value="1"/>
</dbReference>
<reference evidence="2" key="1">
    <citation type="submission" date="2023-07" db="EMBL/GenBank/DDBJ databases">
        <title>Chromosome-level genome assembly of Artemia franciscana.</title>
        <authorList>
            <person name="Jo E."/>
        </authorList>
    </citation>
    <scope>NUCLEOTIDE SEQUENCE</scope>
    <source>
        <tissue evidence="2">Whole body</tissue>
    </source>
</reference>
<dbReference type="InterPro" id="IPR011256">
    <property type="entry name" value="Reg_factor_effector_dom_sf"/>
</dbReference>
<organism evidence="2 3">
    <name type="scientific">Artemia franciscana</name>
    <name type="common">Brine shrimp</name>
    <name type="synonym">Artemia sanfranciscana</name>
    <dbReference type="NCBI Taxonomy" id="6661"/>
    <lineage>
        <taxon>Eukaryota</taxon>
        <taxon>Metazoa</taxon>
        <taxon>Ecdysozoa</taxon>
        <taxon>Arthropoda</taxon>
        <taxon>Crustacea</taxon>
        <taxon>Branchiopoda</taxon>
        <taxon>Anostraca</taxon>
        <taxon>Artemiidae</taxon>
        <taxon>Artemia</taxon>
    </lineage>
</organism>
<name>A0AA88I667_ARTSF</name>
<proteinExistence type="inferred from homology"/>
<sequence length="201" mass="22896">MYCSNKASHFQISFQSILLASSQRGILSYNVIKKFPRGIELRRYSPSNWVSSYGRSEQGDFGRIAMAMRLRDYISGNNAEQEEFDMSFPMTHSLVSNGSTGKVTKLSFPFAEDEPPRPNSSQVFIERRPGMDVFVKSLTVTGMVRREDMLDHMARFRRNLDRVGLTAKATDKFYFAGYGLPIQLGPRKAEIWIVSKAWQTG</sequence>
<comment type="caution">
    <text evidence="2">The sequence shown here is derived from an EMBL/GenBank/DDBJ whole genome shotgun (WGS) entry which is preliminary data.</text>
</comment>
<keyword evidence="3" id="KW-1185">Reference proteome</keyword>
<dbReference type="InterPro" id="IPR006917">
    <property type="entry name" value="SOUL_heme-bd"/>
</dbReference>
<dbReference type="EMBL" id="JAVRJZ010000005">
    <property type="protein sequence ID" value="KAK2722013.1"/>
    <property type="molecule type" value="Genomic_DNA"/>
</dbReference>